<dbReference type="PROSITE" id="PS51999">
    <property type="entry name" value="ZF_GRF"/>
    <property type="match status" value="1"/>
</dbReference>
<gene>
    <name evidence="1" type="ORF">PACLA_8A054030</name>
</gene>
<accession>A0A7D9IG50</accession>
<keyword evidence="2" id="KW-1185">Reference proteome</keyword>
<dbReference type="InterPro" id="IPR010666">
    <property type="entry name" value="Znf_GRF"/>
</dbReference>
<evidence type="ECO:0000313" key="1">
    <source>
        <dbReference type="EMBL" id="CAB4005029.1"/>
    </source>
</evidence>
<dbReference type="OrthoDB" id="545910at2759"/>
<dbReference type="EMBL" id="CACRXK020005077">
    <property type="protein sequence ID" value="CAB4005029.1"/>
    <property type="molecule type" value="Genomic_DNA"/>
</dbReference>
<reference evidence="1" key="1">
    <citation type="submission" date="2020-04" db="EMBL/GenBank/DDBJ databases">
        <authorList>
            <person name="Alioto T."/>
            <person name="Alioto T."/>
            <person name="Gomez Garrido J."/>
        </authorList>
    </citation>
    <scope>NUCLEOTIDE SEQUENCE</scope>
    <source>
        <strain evidence="1">A484AB</strain>
    </source>
</reference>
<dbReference type="AlphaFoldDB" id="A0A7D9IG50"/>
<dbReference type="GO" id="GO:0004519">
    <property type="term" value="F:endonuclease activity"/>
    <property type="evidence" value="ECO:0007669"/>
    <property type="project" value="UniProtKB-KW"/>
</dbReference>
<keyword evidence="1" id="KW-0255">Endonuclease</keyword>
<sequence length="109" mass="12748">MRAVRNLMKASYGRPFLWGNVQPLVKPECHHSLSCMVRKVKKEGLNKDRKFFCCPNDKESSCGYFDWVPEEPRQDVSFVEPNSSKPPEKHEEHYLTNKFINDFANSLNI</sequence>
<organism evidence="1 2">
    <name type="scientific">Paramuricea clavata</name>
    <name type="common">Red gorgonian</name>
    <name type="synonym">Violescent sea-whip</name>
    <dbReference type="NCBI Taxonomy" id="317549"/>
    <lineage>
        <taxon>Eukaryota</taxon>
        <taxon>Metazoa</taxon>
        <taxon>Cnidaria</taxon>
        <taxon>Anthozoa</taxon>
        <taxon>Octocorallia</taxon>
        <taxon>Malacalcyonacea</taxon>
        <taxon>Plexauridae</taxon>
        <taxon>Paramuricea</taxon>
    </lineage>
</organism>
<comment type="caution">
    <text evidence="1">The sequence shown here is derived from an EMBL/GenBank/DDBJ whole genome shotgun (WGS) entry which is preliminary data.</text>
</comment>
<name>A0A7D9IG50_PARCT</name>
<dbReference type="Pfam" id="PF06839">
    <property type="entry name" value="Zn_ribbon_GRF"/>
    <property type="match status" value="1"/>
</dbReference>
<keyword evidence="1" id="KW-0540">Nuclease</keyword>
<proteinExistence type="predicted"/>
<protein>
    <submittedName>
        <fullName evidence="1">Endonuclease 8-like 3</fullName>
    </submittedName>
</protein>
<dbReference type="Proteomes" id="UP001152795">
    <property type="component" value="Unassembled WGS sequence"/>
</dbReference>
<evidence type="ECO:0000313" key="2">
    <source>
        <dbReference type="Proteomes" id="UP001152795"/>
    </source>
</evidence>
<dbReference type="GO" id="GO:0008270">
    <property type="term" value="F:zinc ion binding"/>
    <property type="evidence" value="ECO:0007669"/>
    <property type="project" value="InterPro"/>
</dbReference>
<keyword evidence="1" id="KW-0378">Hydrolase</keyword>